<dbReference type="KEGG" id="iod:EJO50_03135"/>
<dbReference type="Pfam" id="PF13683">
    <property type="entry name" value="rve_3"/>
    <property type="match status" value="1"/>
</dbReference>
<dbReference type="PANTHER" id="PTHR47515">
    <property type="entry name" value="LOW CALCIUM RESPONSE LOCUS PROTEIN T"/>
    <property type="match status" value="1"/>
</dbReference>
<evidence type="ECO:0000313" key="4">
    <source>
        <dbReference type="EMBL" id="AZN35567.1"/>
    </source>
</evidence>
<dbReference type="InterPro" id="IPR002514">
    <property type="entry name" value="Transposase_8"/>
</dbReference>
<protein>
    <submittedName>
        <fullName evidence="2">IS3 family transposase</fullName>
    </submittedName>
</protein>
<name>A0A3S8ZP16_9NEIS</name>
<dbReference type="GO" id="GO:0004803">
    <property type="term" value="F:transposase activity"/>
    <property type="evidence" value="ECO:0007669"/>
    <property type="project" value="InterPro"/>
</dbReference>
<dbReference type="KEGG" id="iod:EJO50_00700"/>
<dbReference type="InterPro" id="IPR048020">
    <property type="entry name" value="Transpos_IS3"/>
</dbReference>
<dbReference type="InterPro" id="IPR012337">
    <property type="entry name" value="RNaseH-like_sf"/>
</dbReference>
<dbReference type="GO" id="GO:0015074">
    <property type="term" value="P:DNA integration"/>
    <property type="evidence" value="ECO:0007669"/>
    <property type="project" value="InterPro"/>
</dbReference>
<dbReference type="Pfam" id="PF01527">
    <property type="entry name" value="HTH_Tnp_1"/>
    <property type="match status" value="1"/>
</dbReference>
<sequence length="362" mass="42379">MKAARYSDSQIMAILKQAEAGSTVPDLCREHGMSSASFYKWRAKFGGMDVSMMTRMKELEDENRRLKKMYIEAQMQADVIKEAMFKKVVKPSQRREMAHWAVETKALSIRAACASFSISTTCYRYIRKLDVENTKIADSLVQLTEEHKNWGFGLCFLHLRNVKKKHWNHKRVYRIYCDLELNLRIKPKKRLDRETPEPLAVPEAKNETWSMDFMHDQLADGRSIRLFNVIDDFNREGLGIEVDFSLPAERVVRSLNQIIEWRGKPKRIRSDNGPEYISHILKNWAEQQSIELAYIQPGNPQQNAYIERYNRTVRYEWLACDDFESIAEVQEIATQWLWSYNNERPHMGLGGITPKQKLALHA</sequence>
<dbReference type="SUPFAM" id="SSF53098">
    <property type="entry name" value="Ribonuclease H-like"/>
    <property type="match status" value="1"/>
</dbReference>
<dbReference type="Gene3D" id="3.30.420.10">
    <property type="entry name" value="Ribonuclease H-like superfamily/Ribonuclease H"/>
    <property type="match status" value="1"/>
</dbReference>
<dbReference type="SUPFAM" id="SSF46689">
    <property type="entry name" value="Homeodomain-like"/>
    <property type="match status" value="1"/>
</dbReference>
<keyword evidence="5" id="KW-1185">Reference proteome</keyword>
<dbReference type="GO" id="GO:0003677">
    <property type="term" value="F:DNA binding"/>
    <property type="evidence" value="ECO:0007669"/>
    <property type="project" value="InterPro"/>
</dbReference>
<dbReference type="EMBL" id="CP034433">
    <property type="protein sequence ID" value="AZN35567.1"/>
    <property type="molecule type" value="Genomic_DNA"/>
</dbReference>
<evidence type="ECO:0000259" key="1">
    <source>
        <dbReference type="PROSITE" id="PS50994"/>
    </source>
</evidence>
<reference evidence="2 5" key="1">
    <citation type="submission" date="2018-12" db="EMBL/GenBank/DDBJ databases">
        <title>Complete genome sequence of Iodobacter sp. H11R3.</title>
        <authorList>
            <person name="Bae J.-W."/>
        </authorList>
    </citation>
    <scope>NUCLEOTIDE SEQUENCE [LARGE SCALE GENOMIC DNA]</scope>
    <source>
        <strain evidence="2 5">H11R3</strain>
    </source>
</reference>
<evidence type="ECO:0000313" key="2">
    <source>
        <dbReference type="EMBL" id="AZN35132.1"/>
    </source>
</evidence>
<dbReference type="RefSeq" id="WP_125971108.1">
    <property type="nucleotide sequence ID" value="NZ_CP034433.1"/>
</dbReference>
<dbReference type="InterPro" id="IPR036397">
    <property type="entry name" value="RNaseH_sf"/>
</dbReference>
<dbReference type="NCBIfam" id="NF033516">
    <property type="entry name" value="transpos_IS3"/>
    <property type="match status" value="1"/>
</dbReference>
<dbReference type="OrthoDB" id="9816028at2"/>
<dbReference type="Proteomes" id="UP000282438">
    <property type="component" value="Chromosome"/>
</dbReference>
<dbReference type="AlphaFoldDB" id="A0A3S8ZP16"/>
<evidence type="ECO:0000313" key="3">
    <source>
        <dbReference type="EMBL" id="AZN35144.1"/>
    </source>
</evidence>
<dbReference type="KEGG" id="iod:EJO50_00770"/>
<dbReference type="PANTHER" id="PTHR47515:SF2">
    <property type="entry name" value="INTEGRASE CORE DOMAIN PROTEIN"/>
    <property type="match status" value="1"/>
</dbReference>
<dbReference type="PROSITE" id="PS50994">
    <property type="entry name" value="INTEGRASE"/>
    <property type="match status" value="1"/>
</dbReference>
<organism evidence="2 5">
    <name type="scientific">Iodobacter ciconiae</name>
    <dbReference type="NCBI Taxonomy" id="2496266"/>
    <lineage>
        <taxon>Bacteria</taxon>
        <taxon>Pseudomonadati</taxon>
        <taxon>Pseudomonadota</taxon>
        <taxon>Betaproteobacteria</taxon>
        <taxon>Neisseriales</taxon>
        <taxon>Chitinibacteraceae</taxon>
        <taxon>Iodobacter</taxon>
    </lineage>
</organism>
<dbReference type="EMBL" id="CP034433">
    <property type="protein sequence ID" value="AZN35144.1"/>
    <property type="molecule type" value="Genomic_DNA"/>
</dbReference>
<dbReference type="InterPro" id="IPR009057">
    <property type="entry name" value="Homeodomain-like_sf"/>
</dbReference>
<dbReference type="GO" id="GO:0006313">
    <property type="term" value="P:DNA transposition"/>
    <property type="evidence" value="ECO:0007669"/>
    <property type="project" value="InterPro"/>
</dbReference>
<dbReference type="EMBL" id="CP034433">
    <property type="protein sequence ID" value="AZN35132.1"/>
    <property type="molecule type" value="Genomic_DNA"/>
</dbReference>
<proteinExistence type="predicted"/>
<gene>
    <name evidence="2" type="ORF">EJO50_00700</name>
    <name evidence="3" type="ORF">EJO50_00770</name>
    <name evidence="4" type="ORF">EJO50_03135</name>
</gene>
<accession>A0A3S8ZP16</accession>
<feature type="domain" description="Integrase catalytic" evidence="1">
    <location>
        <begin position="198"/>
        <end position="362"/>
    </location>
</feature>
<dbReference type="InterPro" id="IPR001584">
    <property type="entry name" value="Integrase_cat-core"/>
</dbReference>
<evidence type="ECO:0000313" key="5">
    <source>
        <dbReference type="Proteomes" id="UP000282438"/>
    </source>
</evidence>